<dbReference type="GO" id="GO:0005634">
    <property type="term" value="C:nucleus"/>
    <property type="evidence" value="ECO:0007669"/>
    <property type="project" value="TreeGrafter"/>
</dbReference>
<dbReference type="GO" id="GO:0043139">
    <property type="term" value="F:5'-3' DNA helicase activity"/>
    <property type="evidence" value="ECO:0007669"/>
    <property type="project" value="TreeGrafter"/>
</dbReference>
<comment type="caution">
    <text evidence="2">The sequence shown here is derived from an EMBL/GenBank/DDBJ whole genome shotgun (WGS) entry which is preliminary data.</text>
</comment>
<dbReference type="InterPro" id="IPR027417">
    <property type="entry name" value="P-loop_NTPase"/>
</dbReference>
<evidence type="ECO:0000259" key="1">
    <source>
        <dbReference type="Pfam" id="PF13086"/>
    </source>
</evidence>
<protein>
    <recommendedName>
        <fullName evidence="1">DNA2/NAM7 helicase helicase domain-containing protein</fullName>
    </recommendedName>
</protein>
<dbReference type="EMBL" id="JAIWYP010000004">
    <property type="protein sequence ID" value="KAH3838391.1"/>
    <property type="molecule type" value="Genomic_DNA"/>
</dbReference>
<dbReference type="Gene3D" id="3.40.50.300">
    <property type="entry name" value="P-loop containing nucleotide triphosphate hydrolases"/>
    <property type="match status" value="1"/>
</dbReference>
<gene>
    <name evidence="2" type="ORF">DPMN_111800</name>
</gene>
<dbReference type="Proteomes" id="UP000828390">
    <property type="component" value="Unassembled WGS sequence"/>
</dbReference>
<reference evidence="2" key="1">
    <citation type="journal article" date="2019" name="bioRxiv">
        <title>The Genome of the Zebra Mussel, Dreissena polymorpha: A Resource for Invasive Species Research.</title>
        <authorList>
            <person name="McCartney M.A."/>
            <person name="Auch B."/>
            <person name="Kono T."/>
            <person name="Mallez S."/>
            <person name="Zhang Y."/>
            <person name="Obille A."/>
            <person name="Becker A."/>
            <person name="Abrahante J.E."/>
            <person name="Garbe J."/>
            <person name="Badalamenti J.P."/>
            <person name="Herman A."/>
            <person name="Mangelson H."/>
            <person name="Liachko I."/>
            <person name="Sullivan S."/>
            <person name="Sone E.D."/>
            <person name="Koren S."/>
            <person name="Silverstein K.A.T."/>
            <person name="Beckman K.B."/>
            <person name="Gohl D.M."/>
        </authorList>
    </citation>
    <scope>NUCLEOTIDE SEQUENCE</scope>
    <source>
        <strain evidence="2">Duluth1</strain>
        <tissue evidence="2">Whole animal</tissue>
    </source>
</reference>
<dbReference type="Pfam" id="PF13086">
    <property type="entry name" value="AAA_11"/>
    <property type="match status" value="1"/>
</dbReference>
<dbReference type="InterPro" id="IPR041677">
    <property type="entry name" value="DNA2/NAM7_AAA_11"/>
</dbReference>
<dbReference type="PANTHER" id="PTHR43788">
    <property type="entry name" value="DNA2/NAM7 HELICASE FAMILY MEMBER"/>
    <property type="match status" value="1"/>
</dbReference>
<name>A0A9D4KFW0_DREPO</name>
<sequence>MKLLEESHFDVTIIDEVSQAMEAACWIPLLRSKKCILAGDHLQLPPTIMSKEAAKEGLEVTLMERMLEMYGDPRHEDAHRAVQNAREDHAVVLHTALPLQAGRT</sequence>
<dbReference type="GO" id="GO:0005737">
    <property type="term" value="C:cytoplasm"/>
    <property type="evidence" value="ECO:0007669"/>
    <property type="project" value="TreeGrafter"/>
</dbReference>
<evidence type="ECO:0000313" key="3">
    <source>
        <dbReference type="Proteomes" id="UP000828390"/>
    </source>
</evidence>
<dbReference type="SUPFAM" id="SSF52540">
    <property type="entry name" value="P-loop containing nucleoside triphosphate hydrolases"/>
    <property type="match status" value="1"/>
</dbReference>
<keyword evidence="3" id="KW-1185">Reference proteome</keyword>
<dbReference type="PANTHER" id="PTHR43788:SF8">
    <property type="entry name" value="DNA-BINDING PROTEIN SMUBP-2"/>
    <property type="match status" value="1"/>
</dbReference>
<dbReference type="AlphaFoldDB" id="A0A9D4KFW0"/>
<accession>A0A9D4KFW0</accession>
<proteinExistence type="predicted"/>
<evidence type="ECO:0000313" key="2">
    <source>
        <dbReference type="EMBL" id="KAH3838391.1"/>
    </source>
</evidence>
<dbReference type="InterPro" id="IPR050534">
    <property type="entry name" value="Coronavir_polyprotein_1ab"/>
</dbReference>
<organism evidence="2 3">
    <name type="scientific">Dreissena polymorpha</name>
    <name type="common">Zebra mussel</name>
    <name type="synonym">Mytilus polymorpha</name>
    <dbReference type="NCBI Taxonomy" id="45954"/>
    <lineage>
        <taxon>Eukaryota</taxon>
        <taxon>Metazoa</taxon>
        <taxon>Spiralia</taxon>
        <taxon>Lophotrochozoa</taxon>
        <taxon>Mollusca</taxon>
        <taxon>Bivalvia</taxon>
        <taxon>Autobranchia</taxon>
        <taxon>Heteroconchia</taxon>
        <taxon>Euheterodonta</taxon>
        <taxon>Imparidentia</taxon>
        <taxon>Neoheterodontei</taxon>
        <taxon>Myida</taxon>
        <taxon>Dreissenoidea</taxon>
        <taxon>Dreissenidae</taxon>
        <taxon>Dreissena</taxon>
    </lineage>
</organism>
<feature type="domain" description="DNA2/NAM7 helicase helicase" evidence="1">
    <location>
        <begin position="4"/>
        <end position="51"/>
    </location>
</feature>
<reference evidence="2" key="2">
    <citation type="submission" date="2020-11" db="EMBL/GenBank/DDBJ databases">
        <authorList>
            <person name="McCartney M.A."/>
            <person name="Auch B."/>
            <person name="Kono T."/>
            <person name="Mallez S."/>
            <person name="Becker A."/>
            <person name="Gohl D.M."/>
            <person name="Silverstein K.A.T."/>
            <person name="Koren S."/>
            <person name="Bechman K.B."/>
            <person name="Herman A."/>
            <person name="Abrahante J.E."/>
            <person name="Garbe J."/>
        </authorList>
    </citation>
    <scope>NUCLEOTIDE SEQUENCE</scope>
    <source>
        <strain evidence="2">Duluth1</strain>
        <tissue evidence="2">Whole animal</tissue>
    </source>
</reference>